<dbReference type="OrthoDB" id="3186597at2"/>
<dbReference type="EMBL" id="FOJI01000029">
    <property type="protein sequence ID" value="SEW46095.1"/>
    <property type="molecule type" value="Genomic_DNA"/>
</dbReference>
<accession>A0A1I0RXD5</accession>
<dbReference type="AlphaFoldDB" id="A0A1I0RXD5"/>
<organism evidence="1 2">
    <name type="scientific">[Clostridium] fimetarium</name>
    <dbReference type="NCBI Taxonomy" id="99656"/>
    <lineage>
        <taxon>Bacteria</taxon>
        <taxon>Bacillati</taxon>
        <taxon>Bacillota</taxon>
        <taxon>Clostridia</taxon>
        <taxon>Lachnospirales</taxon>
        <taxon>Lachnospiraceae</taxon>
    </lineage>
</organism>
<dbReference type="STRING" id="99656.SAMN05421659_12914"/>
<proteinExistence type="predicted"/>
<keyword evidence="2" id="KW-1185">Reference proteome</keyword>
<gene>
    <name evidence="1" type="ORF">SAMN05421659_12914</name>
</gene>
<reference evidence="1 2" key="1">
    <citation type="submission" date="2016-10" db="EMBL/GenBank/DDBJ databases">
        <authorList>
            <person name="de Groot N.N."/>
        </authorList>
    </citation>
    <scope>NUCLEOTIDE SEQUENCE [LARGE SCALE GENOMIC DNA]</scope>
    <source>
        <strain evidence="1 2">DSM 9179</strain>
    </source>
</reference>
<evidence type="ECO:0000313" key="2">
    <source>
        <dbReference type="Proteomes" id="UP000199701"/>
    </source>
</evidence>
<dbReference type="Proteomes" id="UP000199701">
    <property type="component" value="Unassembled WGS sequence"/>
</dbReference>
<protein>
    <submittedName>
        <fullName evidence="1">Uncharacterized protein</fullName>
    </submittedName>
</protein>
<dbReference type="RefSeq" id="WP_092458251.1">
    <property type="nucleotide sequence ID" value="NZ_FOJI01000029.1"/>
</dbReference>
<evidence type="ECO:0000313" key="1">
    <source>
        <dbReference type="EMBL" id="SEW46095.1"/>
    </source>
</evidence>
<name>A0A1I0RXD5_9FIRM</name>
<sequence length="88" mass="10462">MNIVSFNQIIELNHLLQKKELQCKVHIRDACGAQSFYIEQLVDNDRIGINNDINEDINKDIYNTIDEYFQSNKMIVVYRNDKHNFTIQ</sequence>